<sequence length="274" mass="29026">MRVVVTGTDFVGRRLRAPAPSATANGANVAFGLGQLGVAARRAGAVGINPLLRDQGGADLVVIAPDDPWAMLGHARECRRLAVPFTADPGSGVTHTGTEEARALVRGAHWLFTGAHERELLLAATGWRTQEVLRHVGAWVTTLGARGARVESHHFAEIRVPACEVRRVVDPRGAGDAFRAGFVAGVVSALTIERAAQLGCVTAGFALESPGAQGYAVPLRALPTCCASTPGTHRWTRRPRGSCFRTSTPGSSSRCCAGRGIRTATSWRPRSWRR</sequence>
<accession>A0ABY7NYX3</accession>
<dbReference type="PANTHER" id="PTHR43320">
    <property type="entry name" value="SUGAR KINASE"/>
    <property type="match status" value="1"/>
</dbReference>
<organism evidence="5 6">
    <name type="scientific">Streptomyces camelliae</name>
    <dbReference type="NCBI Taxonomy" id="3004093"/>
    <lineage>
        <taxon>Bacteria</taxon>
        <taxon>Bacillati</taxon>
        <taxon>Actinomycetota</taxon>
        <taxon>Actinomycetes</taxon>
        <taxon>Kitasatosporales</taxon>
        <taxon>Streptomycetaceae</taxon>
        <taxon>Streptomyces</taxon>
    </lineage>
</organism>
<dbReference type="InterPro" id="IPR011611">
    <property type="entry name" value="PfkB_dom"/>
</dbReference>
<dbReference type="Gene3D" id="3.40.1190.20">
    <property type="match status" value="1"/>
</dbReference>
<protein>
    <submittedName>
        <fullName evidence="5">PfkB family carbohydrate kinase</fullName>
    </submittedName>
</protein>
<dbReference type="InterPro" id="IPR029056">
    <property type="entry name" value="Ribokinase-like"/>
</dbReference>
<evidence type="ECO:0000313" key="5">
    <source>
        <dbReference type="EMBL" id="WBO63429.1"/>
    </source>
</evidence>
<dbReference type="Pfam" id="PF00294">
    <property type="entry name" value="PfkB"/>
    <property type="match status" value="1"/>
</dbReference>
<proteinExistence type="inferred from homology"/>
<name>A0ABY7NYX3_9ACTN</name>
<reference evidence="5 6" key="1">
    <citation type="submission" date="2022-12" db="EMBL/GenBank/DDBJ databases">
        <authorList>
            <person name="Mo P."/>
        </authorList>
    </citation>
    <scope>NUCLEOTIDE SEQUENCE [LARGE SCALE GENOMIC DNA]</scope>
    <source>
        <strain evidence="5 6">HUAS 2-6</strain>
    </source>
</reference>
<gene>
    <name evidence="5" type="ORF">O1G22_11600</name>
</gene>
<comment type="similarity">
    <text evidence="1">Belongs to the carbohydrate kinase PfkB family.</text>
</comment>
<evidence type="ECO:0000256" key="3">
    <source>
        <dbReference type="ARBA" id="ARBA00022777"/>
    </source>
</evidence>
<keyword evidence="3 5" id="KW-0418">Kinase</keyword>
<dbReference type="PROSITE" id="PS00584">
    <property type="entry name" value="PFKB_KINASES_2"/>
    <property type="match status" value="1"/>
</dbReference>
<dbReference type="GO" id="GO:0016301">
    <property type="term" value="F:kinase activity"/>
    <property type="evidence" value="ECO:0007669"/>
    <property type="project" value="UniProtKB-KW"/>
</dbReference>
<keyword evidence="2" id="KW-0808">Transferase</keyword>
<dbReference type="EMBL" id="CP115300">
    <property type="protein sequence ID" value="WBO63429.1"/>
    <property type="molecule type" value="Genomic_DNA"/>
</dbReference>
<evidence type="ECO:0000259" key="4">
    <source>
        <dbReference type="Pfam" id="PF00294"/>
    </source>
</evidence>
<evidence type="ECO:0000256" key="2">
    <source>
        <dbReference type="ARBA" id="ARBA00022679"/>
    </source>
</evidence>
<dbReference type="InterPro" id="IPR002173">
    <property type="entry name" value="Carboh/pur_kinase_PfkB_CS"/>
</dbReference>
<keyword evidence="6" id="KW-1185">Reference proteome</keyword>
<dbReference type="Proteomes" id="UP001212326">
    <property type="component" value="Chromosome"/>
</dbReference>
<feature type="domain" description="Carbohydrate kinase PfkB" evidence="4">
    <location>
        <begin position="98"/>
        <end position="214"/>
    </location>
</feature>
<dbReference type="SUPFAM" id="SSF53613">
    <property type="entry name" value="Ribokinase-like"/>
    <property type="match status" value="1"/>
</dbReference>
<evidence type="ECO:0000256" key="1">
    <source>
        <dbReference type="ARBA" id="ARBA00010688"/>
    </source>
</evidence>
<dbReference type="PANTHER" id="PTHR43320:SF3">
    <property type="entry name" value="CARBOHYDRATE KINASE PFKB DOMAIN-CONTAINING PROTEIN"/>
    <property type="match status" value="1"/>
</dbReference>
<evidence type="ECO:0000313" key="6">
    <source>
        <dbReference type="Proteomes" id="UP001212326"/>
    </source>
</evidence>
<dbReference type="RefSeq" id="WP_270081293.1">
    <property type="nucleotide sequence ID" value="NZ_CP115300.1"/>
</dbReference>
<dbReference type="InterPro" id="IPR052700">
    <property type="entry name" value="Carb_kinase_PfkB-like"/>
</dbReference>